<dbReference type="GO" id="GO:0003677">
    <property type="term" value="F:DNA binding"/>
    <property type="evidence" value="ECO:0007669"/>
    <property type="project" value="UniProtKB-KW"/>
</dbReference>
<reference evidence="3" key="1">
    <citation type="submission" date="2021-03" db="EMBL/GenBank/DDBJ databases">
        <title>Genomic analysis provides insights into the functional capacity of soil bacteria communities inhabiting an altitudinal gradient in the Atacama Desert.</title>
        <authorList>
            <person name="Gonzalez M."/>
            <person name="Maldonado J."/>
            <person name="Maza F."/>
            <person name="Hodar C."/>
            <person name="Cortes M."/>
            <person name="Palma R."/>
            <person name="Andreani C."/>
            <person name="Gaete A."/>
            <person name="Vasquez-Dean J."/>
            <person name="Acuna V."/>
            <person name="Aguado M."/>
            <person name="Mandakovic D."/>
            <person name="Latorre M."/>
            <person name="Orellana A."/>
            <person name="Gutierrez R."/>
            <person name="Montecino M."/>
            <person name="Allende M."/>
            <person name="Maass A."/>
            <person name="Cambiazo V."/>
        </authorList>
    </citation>
    <scope>NUCLEOTIDE SEQUENCE</scope>
    <source>
        <strain evidence="3">ISL-25</strain>
    </source>
</reference>
<keyword evidence="3" id="KW-0540">Nuclease</keyword>
<keyword evidence="1" id="KW-0680">Restriction system</keyword>
<comment type="caution">
    <text evidence="3">The sequence shown here is derived from an EMBL/GenBank/DDBJ whole genome shotgun (WGS) entry which is preliminary data.</text>
</comment>
<organism evidence="3 4">
    <name type="scientific">Pseudomonas fluorescens</name>
    <dbReference type="NCBI Taxonomy" id="294"/>
    <lineage>
        <taxon>Bacteria</taxon>
        <taxon>Pseudomonadati</taxon>
        <taxon>Pseudomonadota</taxon>
        <taxon>Gammaproteobacteria</taxon>
        <taxon>Pseudomonadales</taxon>
        <taxon>Pseudomonadaceae</taxon>
        <taxon>Pseudomonas</taxon>
    </lineage>
</organism>
<dbReference type="AlphaFoldDB" id="A0A944DK84"/>
<dbReference type="SUPFAM" id="SSF116734">
    <property type="entry name" value="DNA methylase specificity domain"/>
    <property type="match status" value="2"/>
</dbReference>
<dbReference type="Gene3D" id="3.90.220.20">
    <property type="entry name" value="DNA methylase specificity domains"/>
    <property type="match status" value="2"/>
</dbReference>
<dbReference type="GO" id="GO:0004519">
    <property type="term" value="F:endonuclease activity"/>
    <property type="evidence" value="ECO:0007669"/>
    <property type="project" value="UniProtKB-KW"/>
</dbReference>
<proteinExistence type="predicted"/>
<dbReference type="RefSeq" id="WP_214964142.1">
    <property type="nucleotide sequence ID" value="NZ_JAGGNZ010000005.1"/>
</dbReference>
<dbReference type="EMBL" id="JAGGOB010000002">
    <property type="protein sequence ID" value="MBT2327230.1"/>
    <property type="molecule type" value="Genomic_DNA"/>
</dbReference>
<dbReference type="PANTHER" id="PTHR43140">
    <property type="entry name" value="TYPE-1 RESTRICTION ENZYME ECOKI SPECIFICITY PROTEIN"/>
    <property type="match status" value="1"/>
</dbReference>
<dbReference type="Gene3D" id="1.10.287.1120">
    <property type="entry name" value="Bipartite methylase S protein"/>
    <property type="match status" value="1"/>
</dbReference>
<evidence type="ECO:0000256" key="1">
    <source>
        <dbReference type="ARBA" id="ARBA00022747"/>
    </source>
</evidence>
<keyword evidence="2" id="KW-0238">DNA-binding</keyword>
<gene>
    <name evidence="3" type="ORF">J7E47_00665</name>
</gene>
<sequence>MIKGLEKLPSYEFYKDSNLQWLGVVPRHWRITRLGGLFKERRSKVSDKVFPPLSVTKNGVLPQLESAAKTNDGDNRKLVKAGDFVINSRSDRKGSSGVSEMDGSVSLINIVLEPRGVNRRFCQYLFKSYAFVEEFYRIGHGIVADLWTTRYDEMRSIVLAFPPFNEQTNIVNFLDSNDALIDQAIRIKELQIELLKERKQALIQKAVTRGLDPDAPMRESGFEWIGKIPAHWSVMANRALFRERVEPGREDLPLLSVSIHSGVSEEEISEEENIRGRVKIEDKTKYNLVRPGDIAFNMMRAWQGAIGAVRVGGMVSPAYTIVVPRQCLDARYFEYQYRTPGFIQQMDRYSKGITDFRKRLYWDCFKQLTTLVPPIEEQRAIIEFIEQAILKQDAAVILLEQQITKLKEYKSTLINSAVTGKIKVPGVVDPAKIKEQEIA</sequence>
<evidence type="ECO:0000256" key="2">
    <source>
        <dbReference type="ARBA" id="ARBA00023125"/>
    </source>
</evidence>
<dbReference type="Proteomes" id="UP000692896">
    <property type="component" value="Unassembled WGS sequence"/>
</dbReference>
<evidence type="ECO:0000313" key="3">
    <source>
        <dbReference type="EMBL" id="MBT2327230.1"/>
    </source>
</evidence>
<dbReference type="PANTHER" id="PTHR43140:SF1">
    <property type="entry name" value="TYPE I RESTRICTION ENZYME ECOKI SPECIFICITY SUBUNIT"/>
    <property type="match status" value="1"/>
</dbReference>
<dbReference type="CDD" id="cd16961">
    <property type="entry name" value="RMtype1_S_TRD-CR_like"/>
    <property type="match status" value="1"/>
</dbReference>
<evidence type="ECO:0000313" key="4">
    <source>
        <dbReference type="Proteomes" id="UP000692896"/>
    </source>
</evidence>
<dbReference type="InterPro" id="IPR051212">
    <property type="entry name" value="Type-I_RE_S_subunit"/>
</dbReference>
<protein>
    <submittedName>
        <fullName evidence="3">Restriction endonuclease subunit S</fullName>
    </submittedName>
</protein>
<keyword evidence="3" id="KW-0378">Hydrolase</keyword>
<name>A0A944DK84_PSEFL</name>
<dbReference type="GO" id="GO:0009307">
    <property type="term" value="P:DNA restriction-modification system"/>
    <property type="evidence" value="ECO:0007669"/>
    <property type="project" value="UniProtKB-KW"/>
</dbReference>
<keyword evidence="3" id="KW-0255">Endonuclease</keyword>
<accession>A0A944DK84</accession>
<dbReference type="InterPro" id="IPR044946">
    <property type="entry name" value="Restrct_endonuc_typeI_TRD_sf"/>
</dbReference>